<organism evidence="2 3">
    <name type="scientific">Lentithecium fluviatile CBS 122367</name>
    <dbReference type="NCBI Taxonomy" id="1168545"/>
    <lineage>
        <taxon>Eukaryota</taxon>
        <taxon>Fungi</taxon>
        <taxon>Dikarya</taxon>
        <taxon>Ascomycota</taxon>
        <taxon>Pezizomycotina</taxon>
        <taxon>Dothideomycetes</taxon>
        <taxon>Pleosporomycetidae</taxon>
        <taxon>Pleosporales</taxon>
        <taxon>Massarineae</taxon>
        <taxon>Lentitheciaceae</taxon>
        <taxon>Lentithecium</taxon>
    </lineage>
</organism>
<name>A0A6G1J884_9PLEO</name>
<evidence type="ECO:0000256" key="1">
    <source>
        <dbReference type="SAM" id="MobiDB-lite"/>
    </source>
</evidence>
<evidence type="ECO:0000313" key="3">
    <source>
        <dbReference type="Proteomes" id="UP000799291"/>
    </source>
</evidence>
<dbReference type="EMBL" id="MU005576">
    <property type="protein sequence ID" value="KAF2686618.1"/>
    <property type="molecule type" value="Genomic_DNA"/>
</dbReference>
<protein>
    <submittedName>
        <fullName evidence="2">Uncharacterized protein</fullName>
    </submittedName>
</protein>
<gene>
    <name evidence="2" type="ORF">K458DRAFT_429597</name>
</gene>
<sequence length="105" mass="11510">MDIAQLLALGLQEAFSIFQPLQLVEAEHVVNARHLIEGLALPWPDTEDSGESASTSRAGSPTPGEYDKIPDTQSRQKIQTKMMTRKTMKTTRNTAKTTTIATKAP</sequence>
<dbReference type="Proteomes" id="UP000799291">
    <property type="component" value="Unassembled WGS sequence"/>
</dbReference>
<evidence type="ECO:0000313" key="2">
    <source>
        <dbReference type="EMBL" id="KAF2686618.1"/>
    </source>
</evidence>
<feature type="compositionally biased region" description="Low complexity" evidence="1">
    <location>
        <begin position="90"/>
        <end position="105"/>
    </location>
</feature>
<keyword evidence="3" id="KW-1185">Reference proteome</keyword>
<reference evidence="2" key="1">
    <citation type="journal article" date="2020" name="Stud. Mycol.">
        <title>101 Dothideomycetes genomes: a test case for predicting lifestyles and emergence of pathogens.</title>
        <authorList>
            <person name="Haridas S."/>
            <person name="Albert R."/>
            <person name="Binder M."/>
            <person name="Bloem J."/>
            <person name="Labutti K."/>
            <person name="Salamov A."/>
            <person name="Andreopoulos B."/>
            <person name="Baker S."/>
            <person name="Barry K."/>
            <person name="Bills G."/>
            <person name="Bluhm B."/>
            <person name="Cannon C."/>
            <person name="Castanera R."/>
            <person name="Culley D."/>
            <person name="Daum C."/>
            <person name="Ezra D."/>
            <person name="Gonzalez J."/>
            <person name="Henrissat B."/>
            <person name="Kuo A."/>
            <person name="Liang C."/>
            <person name="Lipzen A."/>
            <person name="Lutzoni F."/>
            <person name="Magnuson J."/>
            <person name="Mondo S."/>
            <person name="Nolan M."/>
            <person name="Ohm R."/>
            <person name="Pangilinan J."/>
            <person name="Park H.-J."/>
            <person name="Ramirez L."/>
            <person name="Alfaro M."/>
            <person name="Sun H."/>
            <person name="Tritt A."/>
            <person name="Yoshinaga Y."/>
            <person name="Zwiers L.-H."/>
            <person name="Turgeon B."/>
            <person name="Goodwin S."/>
            <person name="Spatafora J."/>
            <person name="Crous P."/>
            <person name="Grigoriev I."/>
        </authorList>
    </citation>
    <scope>NUCLEOTIDE SEQUENCE</scope>
    <source>
        <strain evidence="2">CBS 122367</strain>
    </source>
</reference>
<feature type="region of interest" description="Disordered" evidence="1">
    <location>
        <begin position="41"/>
        <end position="105"/>
    </location>
</feature>
<proteinExistence type="predicted"/>
<dbReference type="AlphaFoldDB" id="A0A6G1J884"/>
<accession>A0A6G1J884</accession>